<dbReference type="AlphaFoldDB" id="A0ABD5PPL2"/>
<comment type="caution">
    <text evidence="2">The sequence shown here is derived from an EMBL/GenBank/DDBJ whole genome shotgun (WGS) entry which is preliminary data.</text>
</comment>
<keyword evidence="3" id="KW-1185">Reference proteome</keyword>
<feature type="domain" description="Halobacterial output" evidence="1">
    <location>
        <begin position="37"/>
        <end position="102"/>
    </location>
</feature>
<dbReference type="EMBL" id="JBHSFA010000005">
    <property type="protein sequence ID" value="MFC4542407.1"/>
    <property type="molecule type" value="Genomic_DNA"/>
</dbReference>
<evidence type="ECO:0000259" key="1">
    <source>
        <dbReference type="Pfam" id="PF18545"/>
    </source>
</evidence>
<dbReference type="Proteomes" id="UP001595898">
    <property type="component" value="Unassembled WGS sequence"/>
</dbReference>
<accession>A0ABD5PPL2</accession>
<dbReference type="InterPro" id="IPR040624">
    <property type="entry name" value="HalOD1"/>
</dbReference>
<evidence type="ECO:0000313" key="3">
    <source>
        <dbReference type="Proteomes" id="UP001595898"/>
    </source>
</evidence>
<organism evidence="2 3">
    <name type="scientific">Halosolutus amylolyticus</name>
    <dbReference type="NCBI Taxonomy" id="2932267"/>
    <lineage>
        <taxon>Archaea</taxon>
        <taxon>Methanobacteriati</taxon>
        <taxon>Methanobacteriota</taxon>
        <taxon>Stenosarchaea group</taxon>
        <taxon>Halobacteria</taxon>
        <taxon>Halobacteriales</taxon>
        <taxon>Natrialbaceae</taxon>
        <taxon>Halosolutus</taxon>
    </lineage>
</organism>
<evidence type="ECO:0000313" key="2">
    <source>
        <dbReference type="EMBL" id="MFC4542407.1"/>
    </source>
</evidence>
<protein>
    <submittedName>
        <fullName evidence="2">HalOD1 output domain-containing protein</fullName>
    </submittedName>
</protein>
<dbReference type="Pfam" id="PF18545">
    <property type="entry name" value="HalOD1"/>
    <property type="match status" value="1"/>
</dbReference>
<reference evidence="2 3" key="1">
    <citation type="journal article" date="2019" name="Int. J. Syst. Evol. Microbiol.">
        <title>The Global Catalogue of Microorganisms (GCM) 10K type strain sequencing project: providing services to taxonomists for standard genome sequencing and annotation.</title>
        <authorList>
            <consortium name="The Broad Institute Genomics Platform"/>
            <consortium name="The Broad Institute Genome Sequencing Center for Infectious Disease"/>
            <person name="Wu L."/>
            <person name="Ma J."/>
        </authorList>
    </citation>
    <scope>NUCLEOTIDE SEQUENCE [LARGE SCALE GENOMIC DNA]</scope>
    <source>
        <strain evidence="2 3">WLHS5</strain>
    </source>
</reference>
<gene>
    <name evidence="2" type="ORF">ACFO5R_10765</name>
</gene>
<proteinExistence type="predicted"/>
<dbReference type="RefSeq" id="WP_321575771.1">
    <property type="nucleotide sequence ID" value="NZ_JALIQP010000004.1"/>
</dbReference>
<name>A0ABD5PPL2_9EURY</name>
<sequence length="103" mass="11140">MKYRTIYAGIFIHGCLRTAVNPAQTTTTSWITLREPDSITEAIVTAVADAEGTSPLELQPLATVIDPDALDKLVRADENVTAEFAYHGYQVCVSGDGQVAVRE</sequence>